<protein>
    <submittedName>
        <fullName evidence="2">Uncharacterized protein</fullName>
    </submittedName>
</protein>
<dbReference type="AlphaFoldDB" id="A0A1I4STQ0"/>
<reference evidence="3" key="1">
    <citation type="submission" date="2016-10" db="EMBL/GenBank/DDBJ databases">
        <authorList>
            <person name="Varghese N."/>
            <person name="Submissions S."/>
        </authorList>
    </citation>
    <scope>NUCLEOTIDE SEQUENCE [LARGE SCALE GENOMIC DNA]</scope>
    <source>
        <strain evidence="3">Mob M</strain>
    </source>
</reference>
<evidence type="ECO:0000256" key="1">
    <source>
        <dbReference type="SAM" id="MobiDB-lite"/>
    </source>
</evidence>
<dbReference type="Proteomes" id="UP000198535">
    <property type="component" value="Unassembled WGS sequence"/>
</dbReference>
<accession>A0A1I4STQ0</accession>
<feature type="region of interest" description="Disordered" evidence="1">
    <location>
        <begin position="20"/>
        <end position="41"/>
    </location>
</feature>
<dbReference type="STRING" id="487685.SAMN04488696_2007"/>
<dbReference type="RefSeq" id="WP_281246277.1">
    <property type="nucleotide sequence ID" value="NZ_FOUJ01000004.1"/>
</dbReference>
<gene>
    <name evidence="2" type="ORF">SAMN04488696_2007</name>
</gene>
<name>A0A1I4STQ0_9EURY</name>
<feature type="compositionally biased region" description="Basic and acidic residues" evidence="1">
    <location>
        <begin position="20"/>
        <end position="30"/>
    </location>
</feature>
<dbReference type="EMBL" id="FOUJ01000004">
    <property type="protein sequence ID" value="SFM67801.1"/>
    <property type="molecule type" value="Genomic_DNA"/>
</dbReference>
<keyword evidence="3" id="KW-1185">Reference proteome</keyword>
<organism evidence="2 3">
    <name type="scientific">Methanolobus profundi</name>
    <dbReference type="NCBI Taxonomy" id="487685"/>
    <lineage>
        <taxon>Archaea</taxon>
        <taxon>Methanobacteriati</taxon>
        <taxon>Methanobacteriota</taxon>
        <taxon>Stenosarchaea group</taxon>
        <taxon>Methanomicrobia</taxon>
        <taxon>Methanosarcinales</taxon>
        <taxon>Methanosarcinaceae</taxon>
        <taxon>Methanolobus</taxon>
    </lineage>
</organism>
<evidence type="ECO:0000313" key="2">
    <source>
        <dbReference type="EMBL" id="SFM67801.1"/>
    </source>
</evidence>
<proteinExistence type="predicted"/>
<sequence length="41" mass="4910">MGHDETNIHRLKEVDEFVKTKKSEKKEEKKKDKRNILGLND</sequence>
<evidence type="ECO:0000313" key="3">
    <source>
        <dbReference type="Proteomes" id="UP000198535"/>
    </source>
</evidence>